<feature type="non-terminal residue" evidence="1">
    <location>
        <position position="1"/>
    </location>
</feature>
<sequence>LLLYIGADIQDSDIPHRTKLSQLIVQQFQKEYSKMIGDIQNALGRLSWTSDIWSRINLESYLAVTVHYVARGRNRHLELRSRL</sequence>
<dbReference type="EMBL" id="ML179415">
    <property type="protein sequence ID" value="THU88276.1"/>
    <property type="molecule type" value="Genomic_DNA"/>
</dbReference>
<reference evidence="1 2" key="1">
    <citation type="journal article" date="2019" name="Nat. Ecol. Evol.">
        <title>Megaphylogeny resolves global patterns of mushroom evolution.</title>
        <authorList>
            <person name="Varga T."/>
            <person name="Krizsan K."/>
            <person name="Foldi C."/>
            <person name="Dima B."/>
            <person name="Sanchez-Garcia M."/>
            <person name="Sanchez-Ramirez S."/>
            <person name="Szollosi G.J."/>
            <person name="Szarkandi J.G."/>
            <person name="Papp V."/>
            <person name="Albert L."/>
            <person name="Andreopoulos W."/>
            <person name="Angelini C."/>
            <person name="Antonin V."/>
            <person name="Barry K.W."/>
            <person name="Bougher N.L."/>
            <person name="Buchanan P."/>
            <person name="Buyck B."/>
            <person name="Bense V."/>
            <person name="Catcheside P."/>
            <person name="Chovatia M."/>
            <person name="Cooper J."/>
            <person name="Damon W."/>
            <person name="Desjardin D."/>
            <person name="Finy P."/>
            <person name="Geml J."/>
            <person name="Haridas S."/>
            <person name="Hughes K."/>
            <person name="Justo A."/>
            <person name="Karasinski D."/>
            <person name="Kautmanova I."/>
            <person name="Kiss B."/>
            <person name="Kocsube S."/>
            <person name="Kotiranta H."/>
            <person name="LaButti K.M."/>
            <person name="Lechner B.E."/>
            <person name="Liimatainen K."/>
            <person name="Lipzen A."/>
            <person name="Lukacs Z."/>
            <person name="Mihaltcheva S."/>
            <person name="Morgado L.N."/>
            <person name="Niskanen T."/>
            <person name="Noordeloos M.E."/>
            <person name="Ohm R.A."/>
            <person name="Ortiz-Santana B."/>
            <person name="Ovrebo C."/>
            <person name="Racz N."/>
            <person name="Riley R."/>
            <person name="Savchenko A."/>
            <person name="Shiryaev A."/>
            <person name="Soop K."/>
            <person name="Spirin V."/>
            <person name="Szebenyi C."/>
            <person name="Tomsovsky M."/>
            <person name="Tulloss R.E."/>
            <person name="Uehling J."/>
            <person name="Grigoriev I.V."/>
            <person name="Vagvolgyi C."/>
            <person name="Papp T."/>
            <person name="Martin F.M."/>
            <person name="Miettinen O."/>
            <person name="Hibbett D.S."/>
            <person name="Nagy L.G."/>
        </authorList>
    </citation>
    <scope>NUCLEOTIDE SEQUENCE [LARGE SCALE GENOMIC DNA]</scope>
    <source>
        <strain evidence="1 2">CBS 962.96</strain>
    </source>
</reference>
<proteinExistence type="predicted"/>
<organism evidence="1 2">
    <name type="scientific">Dendrothele bispora (strain CBS 962.96)</name>
    <dbReference type="NCBI Taxonomy" id="1314807"/>
    <lineage>
        <taxon>Eukaryota</taxon>
        <taxon>Fungi</taxon>
        <taxon>Dikarya</taxon>
        <taxon>Basidiomycota</taxon>
        <taxon>Agaricomycotina</taxon>
        <taxon>Agaricomycetes</taxon>
        <taxon>Agaricomycetidae</taxon>
        <taxon>Agaricales</taxon>
        <taxon>Agaricales incertae sedis</taxon>
        <taxon>Dendrothele</taxon>
    </lineage>
</organism>
<protein>
    <submittedName>
        <fullName evidence="1">Uncharacterized protein</fullName>
    </submittedName>
</protein>
<accession>A0A4S8LGQ9</accession>
<evidence type="ECO:0000313" key="1">
    <source>
        <dbReference type="EMBL" id="THU88276.1"/>
    </source>
</evidence>
<gene>
    <name evidence="1" type="ORF">K435DRAFT_608501</name>
</gene>
<dbReference type="Proteomes" id="UP000297245">
    <property type="component" value="Unassembled WGS sequence"/>
</dbReference>
<dbReference type="AlphaFoldDB" id="A0A4S8LGQ9"/>
<keyword evidence="2" id="KW-1185">Reference proteome</keyword>
<feature type="non-terminal residue" evidence="1">
    <location>
        <position position="83"/>
    </location>
</feature>
<dbReference type="OrthoDB" id="1607513at2759"/>
<evidence type="ECO:0000313" key="2">
    <source>
        <dbReference type="Proteomes" id="UP000297245"/>
    </source>
</evidence>
<name>A0A4S8LGQ9_DENBC</name>